<evidence type="ECO:0000313" key="2">
    <source>
        <dbReference type="EMBL" id="NRF67089.1"/>
    </source>
</evidence>
<feature type="transmembrane region" description="Helical" evidence="1">
    <location>
        <begin position="445"/>
        <end position="463"/>
    </location>
</feature>
<feature type="transmembrane region" description="Helical" evidence="1">
    <location>
        <begin position="156"/>
        <end position="173"/>
    </location>
</feature>
<sequence length="473" mass="50903">MIRALLIKELRLLWRHRTAGWLALTLLVAVPAAALLAVQRVERFEFERHSAQAADRVLWDAQGVRNPHAAAHFSRYAFKSMSPLAAFDPGVVDHAGLAVWMEAHQQSPPVYRRAEDQAADLRLAALTPAWLLQVVAPLLLLIALHPAIAGEREDGTFRHLAAAGAGTAAVVAGKLGAAVAALAVVLLPAVAAALVVAASCAHTPALPDLALRSAGLLLAYGGGLLIFALVSLGVSALCRQRRTALLALMVLWLATAIVVPRLGTDLALERHPEPDAQTFRTALAASADSLWSDRAFQSRQLAQVLVRHGVERAQDLPFNYLGLQLQLSEERAQPRFDAFYASMSARHAAQESVLARVAWASPGLALGVLSSGLAASDRLHHTAFVRDAELQRRRIMKQLNADIQAHAGHDGTGYTADERLWRAVADFQHTPVPFTLAQAPYAETALTLLVQLIAALAFAWFAVARAHLRSIAE</sequence>
<dbReference type="Proteomes" id="UP000737171">
    <property type="component" value="Unassembled WGS sequence"/>
</dbReference>
<feature type="transmembrane region" description="Helical" evidence="1">
    <location>
        <begin position="121"/>
        <end position="144"/>
    </location>
</feature>
<feature type="transmembrane region" description="Helical" evidence="1">
    <location>
        <begin position="217"/>
        <end position="237"/>
    </location>
</feature>
<protein>
    <submittedName>
        <fullName evidence="2">DUF3526 domain-containing protein</fullName>
    </submittedName>
</protein>
<dbReference type="InterPro" id="IPR021913">
    <property type="entry name" value="DUF3526"/>
</dbReference>
<organism evidence="2 3">
    <name type="scientific">Pseudaquabacterium terrae</name>
    <dbReference type="NCBI Taxonomy" id="2732868"/>
    <lineage>
        <taxon>Bacteria</taxon>
        <taxon>Pseudomonadati</taxon>
        <taxon>Pseudomonadota</taxon>
        <taxon>Betaproteobacteria</taxon>
        <taxon>Burkholderiales</taxon>
        <taxon>Sphaerotilaceae</taxon>
        <taxon>Pseudaquabacterium</taxon>
    </lineage>
</organism>
<keyword evidence="3" id="KW-1185">Reference proteome</keyword>
<name>A0ABX2EEQ6_9BURK</name>
<evidence type="ECO:0000256" key="1">
    <source>
        <dbReference type="SAM" id="Phobius"/>
    </source>
</evidence>
<feature type="transmembrane region" description="Helical" evidence="1">
    <location>
        <begin position="180"/>
        <end position="205"/>
    </location>
</feature>
<evidence type="ECO:0000313" key="3">
    <source>
        <dbReference type="Proteomes" id="UP000737171"/>
    </source>
</evidence>
<keyword evidence="1" id="KW-0472">Membrane</keyword>
<proteinExistence type="predicted"/>
<dbReference type="Pfam" id="PF12040">
    <property type="entry name" value="DUF3526"/>
    <property type="match status" value="1"/>
</dbReference>
<reference evidence="2 3" key="1">
    <citation type="submission" date="2020-05" db="EMBL/GenBank/DDBJ databases">
        <title>Aquincola sp. isolate from soil.</title>
        <authorList>
            <person name="Han J."/>
            <person name="Kim D.-U."/>
        </authorList>
    </citation>
    <scope>NUCLEOTIDE SEQUENCE [LARGE SCALE GENOMIC DNA]</scope>
    <source>
        <strain evidence="2 3">S2</strain>
    </source>
</reference>
<dbReference type="EMBL" id="JABRWJ010000002">
    <property type="protein sequence ID" value="NRF67089.1"/>
    <property type="molecule type" value="Genomic_DNA"/>
</dbReference>
<dbReference type="RefSeq" id="WP_173122173.1">
    <property type="nucleotide sequence ID" value="NZ_JABRWJ010000002.1"/>
</dbReference>
<comment type="caution">
    <text evidence="2">The sequence shown here is derived from an EMBL/GenBank/DDBJ whole genome shotgun (WGS) entry which is preliminary data.</text>
</comment>
<keyword evidence="1" id="KW-1133">Transmembrane helix</keyword>
<keyword evidence="1" id="KW-0812">Transmembrane</keyword>
<feature type="transmembrane region" description="Helical" evidence="1">
    <location>
        <begin position="244"/>
        <end position="263"/>
    </location>
</feature>
<feature type="transmembrane region" description="Helical" evidence="1">
    <location>
        <begin position="20"/>
        <end position="38"/>
    </location>
</feature>
<dbReference type="PANTHER" id="PTHR43471">
    <property type="entry name" value="ABC TRANSPORTER PERMEASE"/>
    <property type="match status" value="1"/>
</dbReference>
<accession>A0ABX2EEQ6</accession>
<dbReference type="PANTHER" id="PTHR43471:SF1">
    <property type="entry name" value="ABC TRANSPORTER PERMEASE PROTEIN NOSY-RELATED"/>
    <property type="match status" value="1"/>
</dbReference>
<gene>
    <name evidence="2" type="ORF">HLB44_08860</name>
</gene>